<name>A0A4Q7M019_9MICO</name>
<keyword evidence="7" id="KW-1185">Reference proteome</keyword>
<accession>A0A4Q7M019</accession>
<evidence type="ECO:0000259" key="5">
    <source>
        <dbReference type="Pfam" id="PF18085"/>
    </source>
</evidence>
<dbReference type="GO" id="GO:0016301">
    <property type="term" value="F:kinase activity"/>
    <property type="evidence" value="ECO:0007669"/>
    <property type="project" value="UniProtKB-KW"/>
</dbReference>
<feature type="domain" description="Maltokinase N-terminal cap" evidence="5">
    <location>
        <begin position="20"/>
        <end position="102"/>
    </location>
</feature>
<dbReference type="InterPro" id="IPR040999">
    <property type="entry name" value="Mak_N_cap"/>
</dbReference>
<dbReference type="EMBL" id="SGWX01000001">
    <property type="protein sequence ID" value="RZS60654.1"/>
    <property type="molecule type" value="Genomic_DNA"/>
</dbReference>
<proteinExistence type="predicted"/>
<evidence type="ECO:0000313" key="7">
    <source>
        <dbReference type="Proteomes" id="UP000293852"/>
    </source>
</evidence>
<evidence type="ECO:0000256" key="2">
    <source>
        <dbReference type="ARBA" id="ARBA00022741"/>
    </source>
</evidence>
<dbReference type="Pfam" id="PF18085">
    <property type="entry name" value="Mak_N_cap"/>
    <property type="match status" value="1"/>
</dbReference>
<keyword evidence="3" id="KW-0418">Kinase</keyword>
<dbReference type="NCBIfam" id="NF047744">
    <property type="entry name" value="CG0192_rel"/>
    <property type="match status" value="1"/>
</dbReference>
<evidence type="ECO:0000256" key="3">
    <source>
        <dbReference type="ARBA" id="ARBA00022777"/>
    </source>
</evidence>
<dbReference type="RefSeq" id="WP_165399840.1">
    <property type="nucleotide sequence ID" value="NZ_SGWX01000001.1"/>
</dbReference>
<sequence length="127" mass="13562">MAILHQATLTPTKPSLIAAWLPGQPWFDGDAPLVVTPVGAYRFDDAAGEVGIESHLVEAGGRTVHVPLTYRGAELDGAEAFLVGTMEHSVLGTRWVYDAAGDPVYRAELVRVIAEADTQAELGHVSR</sequence>
<gene>
    <name evidence="6" type="ORF">EV386_0924</name>
</gene>
<reference evidence="6 7" key="1">
    <citation type="submission" date="2019-02" db="EMBL/GenBank/DDBJ databases">
        <title>Sequencing the genomes of 1000 actinobacteria strains.</title>
        <authorList>
            <person name="Klenk H.-P."/>
        </authorList>
    </citation>
    <scope>NUCLEOTIDE SEQUENCE [LARGE SCALE GENOMIC DNA]</scope>
    <source>
        <strain evidence="6 7">DSM 16932</strain>
    </source>
</reference>
<protein>
    <recommendedName>
        <fullName evidence="5">Maltokinase N-terminal cap domain-containing protein</fullName>
    </recommendedName>
</protein>
<dbReference type="GO" id="GO:0005524">
    <property type="term" value="F:ATP binding"/>
    <property type="evidence" value="ECO:0007669"/>
    <property type="project" value="UniProtKB-KW"/>
</dbReference>
<evidence type="ECO:0000256" key="1">
    <source>
        <dbReference type="ARBA" id="ARBA00022679"/>
    </source>
</evidence>
<comment type="caution">
    <text evidence="6">The sequence shown here is derived from an EMBL/GenBank/DDBJ whole genome shotgun (WGS) entry which is preliminary data.</text>
</comment>
<dbReference type="AlphaFoldDB" id="A0A4Q7M019"/>
<keyword evidence="4" id="KW-0067">ATP-binding</keyword>
<evidence type="ECO:0000313" key="6">
    <source>
        <dbReference type="EMBL" id="RZS60654.1"/>
    </source>
</evidence>
<keyword evidence="1" id="KW-0808">Transferase</keyword>
<dbReference type="Proteomes" id="UP000293852">
    <property type="component" value="Unassembled WGS sequence"/>
</dbReference>
<evidence type="ECO:0000256" key="4">
    <source>
        <dbReference type="ARBA" id="ARBA00022840"/>
    </source>
</evidence>
<keyword evidence="2" id="KW-0547">Nucleotide-binding</keyword>
<organism evidence="6 7">
    <name type="scientific">Xylanimonas ulmi</name>
    <dbReference type="NCBI Taxonomy" id="228973"/>
    <lineage>
        <taxon>Bacteria</taxon>
        <taxon>Bacillati</taxon>
        <taxon>Actinomycetota</taxon>
        <taxon>Actinomycetes</taxon>
        <taxon>Micrococcales</taxon>
        <taxon>Promicromonosporaceae</taxon>
        <taxon>Xylanimonas</taxon>
    </lineage>
</organism>